<evidence type="ECO:0000313" key="1">
    <source>
        <dbReference type="EMBL" id="KAH7914544.1"/>
    </source>
</evidence>
<proteinExistence type="predicted"/>
<organism evidence="1 2">
    <name type="scientific">Hygrophoropsis aurantiaca</name>
    <dbReference type="NCBI Taxonomy" id="72124"/>
    <lineage>
        <taxon>Eukaryota</taxon>
        <taxon>Fungi</taxon>
        <taxon>Dikarya</taxon>
        <taxon>Basidiomycota</taxon>
        <taxon>Agaricomycotina</taxon>
        <taxon>Agaricomycetes</taxon>
        <taxon>Agaricomycetidae</taxon>
        <taxon>Boletales</taxon>
        <taxon>Coniophorineae</taxon>
        <taxon>Hygrophoropsidaceae</taxon>
        <taxon>Hygrophoropsis</taxon>
    </lineage>
</organism>
<comment type="caution">
    <text evidence="1">The sequence shown here is derived from an EMBL/GenBank/DDBJ whole genome shotgun (WGS) entry which is preliminary data.</text>
</comment>
<name>A0ACB8AMB2_9AGAM</name>
<dbReference type="Proteomes" id="UP000790377">
    <property type="component" value="Unassembled WGS sequence"/>
</dbReference>
<gene>
    <name evidence="1" type="ORF">BJ138DRAFT_1133285</name>
</gene>
<evidence type="ECO:0000313" key="2">
    <source>
        <dbReference type="Proteomes" id="UP000790377"/>
    </source>
</evidence>
<accession>A0ACB8AMB2</accession>
<dbReference type="EMBL" id="MU267612">
    <property type="protein sequence ID" value="KAH7914544.1"/>
    <property type="molecule type" value="Genomic_DNA"/>
</dbReference>
<reference evidence="1" key="1">
    <citation type="journal article" date="2021" name="New Phytol.">
        <title>Evolutionary innovations through gain and loss of genes in the ectomycorrhizal Boletales.</title>
        <authorList>
            <person name="Wu G."/>
            <person name="Miyauchi S."/>
            <person name="Morin E."/>
            <person name="Kuo A."/>
            <person name="Drula E."/>
            <person name="Varga T."/>
            <person name="Kohler A."/>
            <person name="Feng B."/>
            <person name="Cao Y."/>
            <person name="Lipzen A."/>
            <person name="Daum C."/>
            <person name="Hundley H."/>
            <person name="Pangilinan J."/>
            <person name="Johnson J."/>
            <person name="Barry K."/>
            <person name="LaButti K."/>
            <person name="Ng V."/>
            <person name="Ahrendt S."/>
            <person name="Min B."/>
            <person name="Choi I.G."/>
            <person name="Park H."/>
            <person name="Plett J.M."/>
            <person name="Magnuson J."/>
            <person name="Spatafora J.W."/>
            <person name="Nagy L.G."/>
            <person name="Henrissat B."/>
            <person name="Grigoriev I.V."/>
            <person name="Yang Z.L."/>
            <person name="Xu J."/>
            <person name="Martin F.M."/>
        </authorList>
    </citation>
    <scope>NUCLEOTIDE SEQUENCE</scope>
    <source>
        <strain evidence="1">ATCC 28755</strain>
    </source>
</reference>
<protein>
    <submittedName>
        <fullName evidence="1">Uncharacterized protein</fullName>
    </submittedName>
</protein>
<sequence>MAALQSSYLCQIPREVLEKIAFEVTQIDPRGPPSNILPLLLTCKQINDALKISRNPHLYAGIFGSRFDVGAAARRMGDQTTYSQYLARQLQAYCTAIRCIRRGDVHDPNVLPTFWTCFVMMMESDCKNKWQLEAVGLGDFVDAFVRTRLHDDSAQTNGWPKETAINSLALWLLWFTSTEERLRSESHQRRNEMIKLLLPYILLPFRYATAFAAHNHHVLPLSRRFNRHLPHSVVTAHGPYPVYRSGNYSTISYYDRSTMEMGIPLASVAAKLIFFSRRQLVPIGVPPHLPLTRAHAHQLGHTGIGPTQEDVHELNNHNIVKLPPPSTFLSDDDTSNKPSSLAWDDDWFRLTDCLSPFDNVPLKNTHYTPGSLDGLWQGRMLIPDDTAFGNLVVTPHLPANFSETNPLVNAAPVFMRLREYHCIDPQTPVISGGQGDDFDDGLAQAWLPSTSIYEAQNELHIDNAGRISKYERFIPGCPNSHNPATCKSCVYRGTDEVVYREFDSAFLGDGNEASDEELMDDSDTVEDIFQSVGMGRDSNEANDDAADAYDDEDMDVDDDSDAQSEYTLKKKCTGILDIMITGETDLNHGQAWNHYKFLGRVREWDGLIALVRLPRQSNDAHGRYVFTGYVVGGCNFVGTWRVIGHDVSTPTWESAFSMSRRT</sequence>
<keyword evidence="2" id="KW-1185">Reference proteome</keyword>